<sequence>MNSVKIFLTLAVVMALAIALAATPTTTGEDNKPPTNLSDDLPFPFSLRGSSRFLAGGGAMTCDRYPSICRTVGSLGPDCCKRQCVNLSTDQFNCGKCGKRCKYSEMCCGGECVNPFFSEKHCGQCNNRCVKGTSCVYGFCSYAG</sequence>
<comment type="similarity">
    <text evidence="1">Belongs to the STIG1 family.</text>
</comment>
<dbReference type="AlphaFoldDB" id="A0A1U7ZU46"/>
<keyword evidence="3" id="KW-1185">Reference proteome</keyword>
<evidence type="ECO:0000313" key="3">
    <source>
        <dbReference type="Proteomes" id="UP000189703"/>
    </source>
</evidence>
<evidence type="ECO:0000256" key="1">
    <source>
        <dbReference type="ARBA" id="ARBA00006010"/>
    </source>
</evidence>
<dbReference type="KEGG" id="nnu:104594053"/>
<dbReference type="PANTHER" id="PTHR33227:SF21">
    <property type="entry name" value="F12F1.21 PROTEIN"/>
    <property type="match status" value="1"/>
</dbReference>
<gene>
    <name evidence="4" type="primary">LOC104594053</name>
</gene>
<dbReference type="Proteomes" id="UP000189703">
    <property type="component" value="Unplaced"/>
</dbReference>
<dbReference type="Pfam" id="PF04885">
    <property type="entry name" value="Stig1"/>
    <property type="match status" value="1"/>
</dbReference>
<organism evidence="3 4">
    <name type="scientific">Nelumbo nucifera</name>
    <name type="common">Sacred lotus</name>
    <dbReference type="NCBI Taxonomy" id="4432"/>
    <lineage>
        <taxon>Eukaryota</taxon>
        <taxon>Viridiplantae</taxon>
        <taxon>Streptophyta</taxon>
        <taxon>Embryophyta</taxon>
        <taxon>Tracheophyta</taxon>
        <taxon>Spermatophyta</taxon>
        <taxon>Magnoliopsida</taxon>
        <taxon>Proteales</taxon>
        <taxon>Nelumbonaceae</taxon>
        <taxon>Nelumbo</taxon>
    </lineage>
</organism>
<name>A0A1U7ZU46_NELNU</name>
<dbReference type="OrthoDB" id="5421723at2759"/>
<evidence type="ECO:0000313" key="4">
    <source>
        <dbReference type="RefSeq" id="XP_010252475.1"/>
    </source>
</evidence>
<dbReference type="eggNOG" id="ENOG502SPFD">
    <property type="taxonomic scope" value="Eukaryota"/>
</dbReference>
<accession>A0A1U7ZU46</accession>
<proteinExistence type="inferred from homology"/>
<evidence type="ECO:0000256" key="2">
    <source>
        <dbReference type="ARBA" id="ARBA00022729"/>
    </source>
</evidence>
<dbReference type="RefSeq" id="XP_010252475.1">
    <property type="nucleotide sequence ID" value="XM_010254173.2"/>
</dbReference>
<reference evidence="4" key="1">
    <citation type="submission" date="2025-08" db="UniProtKB">
        <authorList>
            <consortium name="RefSeq"/>
        </authorList>
    </citation>
    <scope>IDENTIFICATION</scope>
</reference>
<dbReference type="PANTHER" id="PTHR33227">
    <property type="entry name" value="STIGMA-SPECIFIC STIG1-LIKE PROTEIN 3"/>
    <property type="match status" value="1"/>
</dbReference>
<dbReference type="InterPro" id="IPR006969">
    <property type="entry name" value="Stig-like"/>
</dbReference>
<protein>
    <submittedName>
        <fullName evidence="4">Stigma-specific STIG1-like protein 1</fullName>
    </submittedName>
</protein>
<keyword evidence="2" id="KW-0732">Signal</keyword>
<dbReference type="GeneID" id="104594053"/>
<dbReference type="OMA" id="FTESCCK"/>